<evidence type="ECO:0000313" key="2">
    <source>
        <dbReference type="Proteomes" id="UP000789901"/>
    </source>
</evidence>
<proteinExistence type="predicted"/>
<gene>
    <name evidence="1" type="ORF">GMARGA_LOCUS36206</name>
</gene>
<accession>A0ABN7WXA7</accession>
<feature type="non-terminal residue" evidence="1">
    <location>
        <position position="1"/>
    </location>
</feature>
<name>A0ABN7WXA7_GIGMA</name>
<dbReference type="EMBL" id="CAJVQB010070391">
    <property type="protein sequence ID" value="CAG8842838.1"/>
    <property type="molecule type" value="Genomic_DNA"/>
</dbReference>
<comment type="caution">
    <text evidence="1">The sequence shown here is derived from an EMBL/GenBank/DDBJ whole genome shotgun (WGS) entry which is preliminary data.</text>
</comment>
<reference evidence="1 2" key="1">
    <citation type="submission" date="2021-06" db="EMBL/GenBank/DDBJ databases">
        <authorList>
            <person name="Kallberg Y."/>
            <person name="Tangrot J."/>
            <person name="Rosling A."/>
        </authorList>
    </citation>
    <scope>NUCLEOTIDE SEQUENCE [LARGE SCALE GENOMIC DNA]</scope>
    <source>
        <strain evidence="1 2">120-4 pot B 10/14</strain>
    </source>
</reference>
<feature type="non-terminal residue" evidence="1">
    <location>
        <position position="59"/>
    </location>
</feature>
<dbReference type="Proteomes" id="UP000789901">
    <property type="component" value="Unassembled WGS sequence"/>
</dbReference>
<protein>
    <submittedName>
        <fullName evidence="1">7722_t:CDS:1</fullName>
    </submittedName>
</protein>
<organism evidence="1 2">
    <name type="scientific">Gigaspora margarita</name>
    <dbReference type="NCBI Taxonomy" id="4874"/>
    <lineage>
        <taxon>Eukaryota</taxon>
        <taxon>Fungi</taxon>
        <taxon>Fungi incertae sedis</taxon>
        <taxon>Mucoromycota</taxon>
        <taxon>Glomeromycotina</taxon>
        <taxon>Glomeromycetes</taxon>
        <taxon>Diversisporales</taxon>
        <taxon>Gigasporaceae</taxon>
        <taxon>Gigaspora</taxon>
    </lineage>
</organism>
<keyword evidence="2" id="KW-1185">Reference proteome</keyword>
<evidence type="ECO:0000313" key="1">
    <source>
        <dbReference type="EMBL" id="CAG8842838.1"/>
    </source>
</evidence>
<sequence>KYKQKETLKIKEKTNNSTSISALLGQRAVYSLHKCIIYGSWIILSQLDDTGKEYPAEYA</sequence>